<dbReference type="Pfam" id="PF14559">
    <property type="entry name" value="TPR_19"/>
    <property type="match status" value="1"/>
</dbReference>
<keyword evidence="3" id="KW-1185">Reference proteome</keyword>
<proteinExistence type="predicted"/>
<dbReference type="InterPro" id="IPR011990">
    <property type="entry name" value="TPR-like_helical_dom_sf"/>
</dbReference>
<accession>A0ABU0YEX4</accession>
<dbReference type="Gene3D" id="1.25.40.10">
    <property type="entry name" value="Tetratricopeptide repeat domain"/>
    <property type="match status" value="1"/>
</dbReference>
<evidence type="ECO:0000256" key="1">
    <source>
        <dbReference type="SAM" id="SignalP"/>
    </source>
</evidence>
<dbReference type="EMBL" id="JAUYVI010000001">
    <property type="protein sequence ID" value="MDQ7246260.1"/>
    <property type="molecule type" value="Genomic_DNA"/>
</dbReference>
<protein>
    <submittedName>
        <fullName evidence="2">Tetratricopeptide repeat protein</fullName>
    </submittedName>
</protein>
<sequence length="214" mass="23102">MKRRVLLLAGAGLAFALHVQGAFADDMGTAISDLGHAWAKVYYQTPEKQQEAQYPALIAQADAVAKQYPAKAEPMIWQAIILSSYAKVKGGLGALDVAEKARDTAMAAAKIDEKALDAGAYTSLGVLYYKVPGWPLGFGSDKKAKEYLDRAMAIAPGSVDVNYFYGEFMIEQGDKKKARTFLEKALQAPARPGREDADAGRKQEIQADLAKLDG</sequence>
<name>A0ABU0YEX4_9PROT</name>
<comment type="caution">
    <text evidence="2">The sequence shown here is derived from an EMBL/GenBank/DDBJ whole genome shotgun (WGS) entry which is preliminary data.</text>
</comment>
<dbReference type="SUPFAM" id="SSF48452">
    <property type="entry name" value="TPR-like"/>
    <property type="match status" value="1"/>
</dbReference>
<reference evidence="3" key="1">
    <citation type="submission" date="2023-08" db="EMBL/GenBank/DDBJ databases">
        <title>Rhodospirillaceae gen. nov., a novel taxon isolated from the Yangtze River Yuezi River estuary sludge.</title>
        <authorList>
            <person name="Ruan L."/>
        </authorList>
    </citation>
    <scope>NUCLEOTIDE SEQUENCE [LARGE SCALE GENOMIC DNA]</scope>
    <source>
        <strain evidence="3">R-7</strain>
    </source>
</reference>
<organism evidence="2 3">
    <name type="scientific">Dongia sedimenti</name>
    <dbReference type="NCBI Taxonomy" id="3064282"/>
    <lineage>
        <taxon>Bacteria</taxon>
        <taxon>Pseudomonadati</taxon>
        <taxon>Pseudomonadota</taxon>
        <taxon>Alphaproteobacteria</taxon>
        <taxon>Rhodospirillales</taxon>
        <taxon>Dongiaceae</taxon>
        <taxon>Dongia</taxon>
    </lineage>
</organism>
<feature type="signal peptide" evidence="1">
    <location>
        <begin position="1"/>
        <end position="24"/>
    </location>
</feature>
<dbReference type="RefSeq" id="WP_379953638.1">
    <property type="nucleotide sequence ID" value="NZ_JAUYVI010000001.1"/>
</dbReference>
<evidence type="ECO:0000313" key="2">
    <source>
        <dbReference type="EMBL" id="MDQ7246260.1"/>
    </source>
</evidence>
<dbReference type="Proteomes" id="UP001230156">
    <property type="component" value="Unassembled WGS sequence"/>
</dbReference>
<keyword evidence="1" id="KW-0732">Signal</keyword>
<evidence type="ECO:0000313" key="3">
    <source>
        <dbReference type="Proteomes" id="UP001230156"/>
    </source>
</evidence>
<gene>
    <name evidence="2" type="ORF">Q8A70_01220</name>
</gene>
<feature type="chain" id="PRO_5046314141" evidence="1">
    <location>
        <begin position="25"/>
        <end position="214"/>
    </location>
</feature>